<comment type="caution">
    <text evidence="8">The sequence shown here is derived from an EMBL/GenBank/DDBJ whole genome shotgun (WGS) entry which is preliminary data.</text>
</comment>
<name>A0A255DZH0_9ACTN</name>
<dbReference type="Pfam" id="PF01497">
    <property type="entry name" value="Peripla_BP_2"/>
    <property type="match status" value="1"/>
</dbReference>
<feature type="region of interest" description="Disordered" evidence="5">
    <location>
        <begin position="30"/>
        <end position="51"/>
    </location>
</feature>
<dbReference type="InterPro" id="IPR051313">
    <property type="entry name" value="Bact_iron-sidero_bind"/>
</dbReference>
<evidence type="ECO:0000313" key="8">
    <source>
        <dbReference type="EMBL" id="OYN84729.1"/>
    </source>
</evidence>
<keyword evidence="4 6" id="KW-0732">Signal</keyword>
<proteinExistence type="inferred from homology"/>
<evidence type="ECO:0000256" key="5">
    <source>
        <dbReference type="SAM" id="MobiDB-lite"/>
    </source>
</evidence>
<protein>
    <submittedName>
        <fullName evidence="8">Iron ABC transporter substrate-binding protein</fullName>
    </submittedName>
</protein>
<evidence type="ECO:0000256" key="1">
    <source>
        <dbReference type="ARBA" id="ARBA00004196"/>
    </source>
</evidence>
<evidence type="ECO:0000313" key="9">
    <source>
        <dbReference type="Proteomes" id="UP000216533"/>
    </source>
</evidence>
<evidence type="ECO:0000256" key="4">
    <source>
        <dbReference type="ARBA" id="ARBA00022729"/>
    </source>
</evidence>
<accession>A0A255DZH0</accession>
<reference evidence="8 9" key="1">
    <citation type="submission" date="2017-07" db="EMBL/GenBank/DDBJ databases">
        <title>Draft whole genome sequences of clinical Proprionibacteriaceae strains.</title>
        <authorList>
            <person name="Bernier A.-M."/>
            <person name="Bernard K."/>
            <person name="Domingo M.-C."/>
        </authorList>
    </citation>
    <scope>NUCLEOTIDE SEQUENCE [LARGE SCALE GENOMIC DNA]</scope>
    <source>
        <strain evidence="8 9">NML 160184</strain>
    </source>
</reference>
<evidence type="ECO:0000259" key="7">
    <source>
        <dbReference type="PROSITE" id="PS50983"/>
    </source>
</evidence>
<dbReference type="PROSITE" id="PS50983">
    <property type="entry name" value="FE_B12_PBP"/>
    <property type="match status" value="1"/>
</dbReference>
<sequence length="331" mass="35271">MRPASFTRRARAAAVALASAALLLAGCSTPAEEPAAPDDRESVTITDNTGEKTIPLPIGSVGIFDNRTFELFAEWDIKPTVAARSLMPSTNKFAEDESILDVGSHREPNLDLIAGAAPDVIITGQRFAQYTDEIKELVPDAVIIELDPREGEPFDQELKRQVEVLGEIFDKKDEAAAVNAAFDESIERVKAAYDPATKVMAVNTSGGNIGYLAPTVGRTLGPAFDIFGFTPALEVEGASDDHQGDDISVEAIAQSNPDLILVMDRDAAVGADEEGYTPAADLLANNAALANVPAVQNDAIVIMPPDTYTNEGVQTYTEFFNDLADQLESAS</sequence>
<evidence type="ECO:0000256" key="6">
    <source>
        <dbReference type="SAM" id="SignalP"/>
    </source>
</evidence>
<feature type="chain" id="PRO_5038730835" evidence="6">
    <location>
        <begin position="32"/>
        <end position="331"/>
    </location>
</feature>
<dbReference type="PROSITE" id="PS51257">
    <property type="entry name" value="PROKAR_LIPOPROTEIN"/>
    <property type="match status" value="1"/>
</dbReference>
<gene>
    <name evidence="8" type="ORF">CGZ92_12995</name>
</gene>
<dbReference type="GO" id="GO:1901678">
    <property type="term" value="P:iron coordination entity transport"/>
    <property type="evidence" value="ECO:0007669"/>
    <property type="project" value="UniProtKB-ARBA"/>
</dbReference>
<comment type="subcellular location">
    <subcellularLocation>
        <location evidence="1">Cell envelope</location>
    </subcellularLocation>
</comment>
<dbReference type="EMBL" id="NMVI01000027">
    <property type="protein sequence ID" value="OYN84729.1"/>
    <property type="molecule type" value="Genomic_DNA"/>
</dbReference>
<dbReference type="PANTHER" id="PTHR30532:SF28">
    <property type="entry name" value="PETROBACTIN-BINDING PROTEIN YCLQ"/>
    <property type="match status" value="1"/>
</dbReference>
<feature type="signal peptide" evidence="6">
    <location>
        <begin position="1"/>
        <end position="31"/>
    </location>
</feature>
<organism evidence="8 9">
    <name type="scientific">Parenemella sanctibonifatiensis</name>
    <dbReference type="NCBI Taxonomy" id="2016505"/>
    <lineage>
        <taxon>Bacteria</taxon>
        <taxon>Bacillati</taxon>
        <taxon>Actinomycetota</taxon>
        <taxon>Actinomycetes</taxon>
        <taxon>Propionibacteriales</taxon>
        <taxon>Propionibacteriaceae</taxon>
        <taxon>Parenemella</taxon>
    </lineage>
</organism>
<evidence type="ECO:0000256" key="3">
    <source>
        <dbReference type="ARBA" id="ARBA00022448"/>
    </source>
</evidence>
<dbReference type="PANTHER" id="PTHR30532">
    <property type="entry name" value="IRON III DICITRATE-BINDING PERIPLASMIC PROTEIN"/>
    <property type="match status" value="1"/>
</dbReference>
<dbReference type="AlphaFoldDB" id="A0A255DZH0"/>
<dbReference type="GO" id="GO:0030288">
    <property type="term" value="C:outer membrane-bounded periplasmic space"/>
    <property type="evidence" value="ECO:0007669"/>
    <property type="project" value="TreeGrafter"/>
</dbReference>
<dbReference type="InterPro" id="IPR002491">
    <property type="entry name" value="ABC_transptr_periplasmic_BD"/>
</dbReference>
<dbReference type="SUPFAM" id="SSF53807">
    <property type="entry name" value="Helical backbone' metal receptor"/>
    <property type="match status" value="1"/>
</dbReference>
<dbReference type="Gene3D" id="3.40.50.1980">
    <property type="entry name" value="Nitrogenase molybdenum iron protein domain"/>
    <property type="match status" value="2"/>
</dbReference>
<dbReference type="RefSeq" id="WP_094451791.1">
    <property type="nucleotide sequence ID" value="NZ_NMVI01000027.1"/>
</dbReference>
<comment type="similarity">
    <text evidence="2">Belongs to the bacterial solute-binding protein 8 family.</text>
</comment>
<feature type="domain" description="Fe/B12 periplasmic-binding" evidence="7">
    <location>
        <begin position="41"/>
        <end position="331"/>
    </location>
</feature>
<keyword evidence="3" id="KW-0813">Transport</keyword>
<dbReference type="Proteomes" id="UP000216533">
    <property type="component" value="Unassembled WGS sequence"/>
</dbReference>
<evidence type="ECO:0000256" key="2">
    <source>
        <dbReference type="ARBA" id="ARBA00008814"/>
    </source>
</evidence>